<evidence type="ECO:0000313" key="3">
    <source>
        <dbReference type="Proteomes" id="UP001418222"/>
    </source>
</evidence>
<dbReference type="EMBL" id="JBBWWQ010000006">
    <property type="protein sequence ID" value="KAK8944528.1"/>
    <property type="molecule type" value="Genomic_DNA"/>
</dbReference>
<keyword evidence="1" id="KW-0472">Membrane</keyword>
<dbReference type="Proteomes" id="UP001418222">
    <property type="component" value="Unassembled WGS sequence"/>
</dbReference>
<name>A0AAP0G8R1_9ASPA</name>
<proteinExistence type="predicted"/>
<comment type="caution">
    <text evidence="2">The sequence shown here is derived from an EMBL/GenBank/DDBJ whole genome shotgun (WGS) entry which is preliminary data.</text>
</comment>
<feature type="transmembrane region" description="Helical" evidence="1">
    <location>
        <begin position="20"/>
        <end position="46"/>
    </location>
</feature>
<keyword evidence="1" id="KW-1133">Transmembrane helix</keyword>
<sequence length="104" mass="11484">MLDFNKSFSGFYLSFTLSLSLPLPLSLLLSLSVHLLFPLFLIFVVFRRPSVAGVVPYNLALSFLSSPSDGRAYKIEGYPAFLSRSAEHITDGQGGHHTTNYRSA</sequence>
<evidence type="ECO:0000313" key="2">
    <source>
        <dbReference type="EMBL" id="KAK8944528.1"/>
    </source>
</evidence>
<organism evidence="2 3">
    <name type="scientific">Platanthera zijinensis</name>
    <dbReference type="NCBI Taxonomy" id="2320716"/>
    <lineage>
        <taxon>Eukaryota</taxon>
        <taxon>Viridiplantae</taxon>
        <taxon>Streptophyta</taxon>
        <taxon>Embryophyta</taxon>
        <taxon>Tracheophyta</taxon>
        <taxon>Spermatophyta</taxon>
        <taxon>Magnoliopsida</taxon>
        <taxon>Liliopsida</taxon>
        <taxon>Asparagales</taxon>
        <taxon>Orchidaceae</taxon>
        <taxon>Orchidoideae</taxon>
        <taxon>Orchideae</taxon>
        <taxon>Orchidinae</taxon>
        <taxon>Platanthera</taxon>
    </lineage>
</organism>
<keyword evidence="3" id="KW-1185">Reference proteome</keyword>
<protein>
    <submittedName>
        <fullName evidence="2">Uncharacterized protein</fullName>
    </submittedName>
</protein>
<accession>A0AAP0G8R1</accession>
<dbReference type="AlphaFoldDB" id="A0AAP0G8R1"/>
<keyword evidence="1" id="KW-0812">Transmembrane</keyword>
<evidence type="ECO:0000256" key="1">
    <source>
        <dbReference type="SAM" id="Phobius"/>
    </source>
</evidence>
<reference evidence="2 3" key="1">
    <citation type="journal article" date="2022" name="Nat. Plants">
        <title>Genomes of leafy and leafless Platanthera orchids illuminate the evolution of mycoheterotrophy.</title>
        <authorList>
            <person name="Li M.H."/>
            <person name="Liu K.W."/>
            <person name="Li Z."/>
            <person name="Lu H.C."/>
            <person name="Ye Q.L."/>
            <person name="Zhang D."/>
            <person name="Wang J.Y."/>
            <person name="Li Y.F."/>
            <person name="Zhong Z.M."/>
            <person name="Liu X."/>
            <person name="Yu X."/>
            <person name="Liu D.K."/>
            <person name="Tu X.D."/>
            <person name="Liu B."/>
            <person name="Hao Y."/>
            <person name="Liao X.Y."/>
            <person name="Jiang Y.T."/>
            <person name="Sun W.H."/>
            <person name="Chen J."/>
            <person name="Chen Y.Q."/>
            <person name="Ai Y."/>
            <person name="Zhai J.W."/>
            <person name="Wu S.S."/>
            <person name="Zhou Z."/>
            <person name="Hsiao Y.Y."/>
            <person name="Wu W.L."/>
            <person name="Chen Y.Y."/>
            <person name="Lin Y.F."/>
            <person name="Hsu J.L."/>
            <person name="Li C.Y."/>
            <person name="Wang Z.W."/>
            <person name="Zhao X."/>
            <person name="Zhong W.Y."/>
            <person name="Ma X.K."/>
            <person name="Ma L."/>
            <person name="Huang J."/>
            <person name="Chen G.Z."/>
            <person name="Huang M.Z."/>
            <person name="Huang L."/>
            <person name="Peng D.H."/>
            <person name="Luo Y.B."/>
            <person name="Zou S.Q."/>
            <person name="Chen S.P."/>
            <person name="Lan S."/>
            <person name="Tsai W.C."/>
            <person name="Van de Peer Y."/>
            <person name="Liu Z.J."/>
        </authorList>
    </citation>
    <scope>NUCLEOTIDE SEQUENCE [LARGE SCALE GENOMIC DNA]</scope>
    <source>
        <strain evidence="2">Lor287</strain>
    </source>
</reference>
<gene>
    <name evidence="2" type="ORF">KSP39_PZI008585</name>
</gene>